<feature type="compositionally biased region" description="Low complexity" evidence="1">
    <location>
        <begin position="1"/>
        <end position="17"/>
    </location>
</feature>
<keyword evidence="2" id="KW-1133">Transmembrane helix</keyword>
<keyword evidence="2" id="KW-0472">Membrane</keyword>
<feature type="compositionally biased region" description="Pro residues" evidence="1">
    <location>
        <begin position="18"/>
        <end position="32"/>
    </location>
</feature>
<dbReference type="EMBL" id="FJUW01000031">
    <property type="protein sequence ID" value="CZT04241.1"/>
    <property type="molecule type" value="Genomic_DNA"/>
</dbReference>
<reference evidence="4" key="1">
    <citation type="submission" date="2016-03" db="EMBL/GenBank/DDBJ databases">
        <authorList>
            <person name="Ploux O."/>
        </authorList>
    </citation>
    <scope>NUCLEOTIDE SEQUENCE [LARGE SCALE GENOMIC DNA]</scope>
    <source>
        <strain evidence="4">UK7</strain>
    </source>
</reference>
<comment type="caution">
    <text evidence="3">The sequence shown here is derived from an EMBL/GenBank/DDBJ whole genome shotgun (WGS) entry which is preliminary data.</text>
</comment>
<proteinExistence type="predicted"/>
<name>A0A1E1L160_9HELO</name>
<gene>
    <name evidence="3" type="ORF">RCO7_10667</name>
</gene>
<keyword evidence="4" id="KW-1185">Reference proteome</keyword>
<dbReference type="InParanoid" id="A0A1E1L160"/>
<organism evidence="3 4">
    <name type="scientific">Rhynchosporium graminicola</name>
    <dbReference type="NCBI Taxonomy" id="2792576"/>
    <lineage>
        <taxon>Eukaryota</taxon>
        <taxon>Fungi</taxon>
        <taxon>Dikarya</taxon>
        <taxon>Ascomycota</taxon>
        <taxon>Pezizomycotina</taxon>
        <taxon>Leotiomycetes</taxon>
        <taxon>Helotiales</taxon>
        <taxon>Ploettnerulaceae</taxon>
        <taxon>Rhynchosporium</taxon>
    </lineage>
</organism>
<protein>
    <submittedName>
        <fullName evidence="3">Uncharacterized protein</fullName>
    </submittedName>
</protein>
<evidence type="ECO:0000256" key="1">
    <source>
        <dbReference type="SAM" id="MobiDB-lite"/>
    </source>
</evidence>
<accession>A0A1E1L160</accession>
<feature type="region of interest" description="Disordered" evidence="1">
    <location>
        <begin position="1"/>
        <end position="37"/>
    </location>
</feature>
<dbReference type="AlphaFoldDB" id="A0A1E1L160"/>
<feature type="transmembrane region" description="Helical" evidence="2">
    <location>
        <begin position="41"/>
        <end position="62"/>
    </location>
</feature>
<evidence type="ECO:0000313" key="4">
    <source>
        <dbReference type="Proteomes" id="UP000178129"/>
    </source>
</evidence>
<evidence type="ECO:0000313" key="3">
    <source>
        <dbReference type="EMBL" id="CZT04241.1"/>
    </source>
</evidence>
<evidence type="ECO:0000256" key="2">
    <source>
        <dbReference type="SAM" id="Phobius"/>
    </source>
</evidence>
<keyword evidence="2" id="KW-0812">Transmembrane</keyword>
<dbReference type="Proteomes" id="UP000178129">
    <property type="component" value="Unassembled WGS sequence"/>
</dbReference>
<sequence length="110" mass="11959">MNTISTTANTSTSASSPSPTPTSPPAYTPPPTTSRSTDPKFYIIIPAIALGLAVPVGAFYFLRWRRRMRKRRFDTAGMGGRVREGKSGREGKKKEGGSLGAFLECFKFIV</sequence>